<dbReference type="EMBL" id="SMNA01000006">
    <property type="protein sequence ID" value="TDE92770.1"/>
    <property type="molecule type" value="Genomic_DNA"/>
</dbReference>
<comment type="caution">
    <text evidence="2">The sequence shown here is derived from an EMBL/GenBank/DDBJ whole genome shotgun (WGS) entry which is preliminary data.</text>
</comment>
<dbReference type="Proteomes" id="UP000504882">
    <property type="component" value="Unassembled WGS sequence"/>
</dbReference>
<dbReference type="InterPro" id="IPR016024">
    <property type="entry name" value="ARM-type_fold"/>
</dbReference>
<organism evidence="2 3">
    <name type="scientific">Occultella glacieicola</name>
    <dbReference type="NCBI Taxonomy" id="2518684"/>
    <lineage>
        <taxon>Bacteria</taxon>
        <taxon>Bacillati</taxon>
        <taxon>Actinomycetota</taxon>
        <taxon>Actinomycetes</taxon>
        <taxon>Micrococcales</taxon>
        <taxon>Ruaniaceae</taxon>
        <taxon>Occultella</taxon>
    </lineage>
</organism>
<evidence type="ECO:0000313" key="2">
    <source>
        <dbReference type="EMBL" id="TDE92770.1"/>
    </source>
</evidence>
<name>A0ABY2E2D1_9MICO</name>
<dbReference type="RefSeq" id="WP_133108400.1">
    <property type="nucleotide sequence ID" value="NZ_SMNA01000006.1"/>
</dbReference>
<reference evidence="2 3" key="1">
    <citation type="submission" date="2019-03" db="EMBL/GenBank/DDBJ databases">
        <title>Genomic features of bacteria from cold environments.</title>
        <authorList>
            <person name="Shen L."/>
        </authorList>
    </citation>
    <scope>NUCLEOTIDE SEQUENCE [LARGE SCALE GENOMIC DNA]</scope>
    <source>
        <strain evidence="3">T3246-1</strain>
    </source>
</reference>
<evidence type="ECO:0000256" key="1">
    <source>
        <dbReference type="SAM" id="MobiDB-lite"/>
    </source>
</evidence>
<accession>A0ABY2E2D1</accession>
<dbReference type="InterPro" id="IPR011989">
    <property type="entry name" value="ARM-like"/>
</dbReference>
<dbReference type="SUPFAM" id="SSF48371">
    <property type="entry name" value="ARM repeat"/>
    <property type="match status" value="1"/>
</dbReference>
<dbReference type="Gene3D" id="1.25.10.10">
    <property type="entry name" value="Leucine-rich Repeat Variant"/>
    <property type="match status" value="2"/>
</dbReference>
<sequence>MTHTRHHDARSQLSNALRSPDPSARLRAALSAGTRPREEYVEVLVQRCAVEPDFFVRDMLTWALTRHDPPSILDRVLAELTSEVPQARSQALHTLSKFGDRRAWPAITDDLLRDDDPEVARAAWRTAVALVPDGAVADLAQVLATQFDRGDREVRRSLSRAFVDLGDPGHAVVRAATTHPDAGVRRHAMATDRLIRNPDEGFEAAVDEANRVLAVLGAPVVGG</sequence>
<keyword evidence="3" id="KW-1185">Reference proteome</keyword>
<proteinExistence type="predicted"/>
<evidence type="ECO:0000313" key="3">
    <source>
        <dbReference type="Proteomes" id="UP000504882"/>
    </source>
</evidence>
<gene>
    <name evidence="2" type="ORF">EXU48_14750</name>
</gene>
<feature type="region of interest" description="Disordered" evidence="1">
    <location>
        <begin position="1"/>
        <end position="22"/>
    </location>
</feature>
<dbReference type="Pfam" id="PF13646">
    <property type="entry name" value="HEAT_2"/>
    <property type="match status" value="1"/>
</dbReference>
<protein>
    <submittedName>
        <fullName evidence="2">HEAT repeat domain-containing protein</fullName>
    </submittedName>
</protein>